<gene>
    <name evidence="2" type="ORF">XENOCAPTIV_003650</name>
</gene>
<sequence length="115" mass="13091">MSPSLSVSRRDFPLLLLLAHPARPGTVNTTQKYTHSVRETSKQNINPSTPESPTHPQQRLGRDSCWKLGMILLLTEILPDTSKRKIFQGMTHSQMVKNVMKIQMKLITAVRRDVE</sequence>
<accession>A0ABV0RNV9</accession>
<dbReference type="EMBL" id="JAHRIN010051789">
    <property type="protein sequence ID" value="MEQ2209765.1"/>
    <property type="molecule type" value="Genomic_DNA"/>
</dbReference>
<dbReference type="Proteomes" id="UP001434883">
    <property type="component" value="Unassembled WGS sequence"/>
</dbReference>
<evidence type="ECO:0000313" key="2">
    <source>
        <dbReference type="EMBL" id="MEQ2209765.1"/>
    </source>
</evidence>
<proteinExistence type="predicted"/>
<feature type="region of interest" description="Disordered" evidence="1">
    <location>
        <begin position="27"/>
        <end position="60"/>
    </location>
</feature>
<protein>
    <submittedName>
        <fullName evidence="2">Uncharacterized protein</fullName>
    </submittedName>
</protein>
<reference evidence="2 3" key="1">
    <citation type="submission" date="2021-06" db="EMBL/GenBank/DDBJ databases">
        <authorList>
            <person name="Palmer J.M."/>
        </authorList>
    </citation>
    <scope>NUCLEOTIDE SEQUENCE [LARGE SCALE GENOMIC DNA]</scope>
    <source>
        <strain evidence="2 3">XC_2019</strain>
        <tissue evidence="2">Muscle</tissue>
    </source>
</reference>
<feature type="compositionally biased region" description="Polar residues" evidence="1">
    <location>
        <begin position="42"/>
        <end position="57"/>
    </location>
</feature>
<evidence type="ECO:0000313" key="3">
    <source>
        <dbReference type="Proteomes" id="UP001434883"/>
    </source>
</evidence>
<evidence type="ECO:0000256" key="1">
    <source>
        <dbReference type="SAM" id="MobiDB-lite"/>
    </source>
</evidence>
<name>A0ABV0RNV9_9TELE</name>
<comment type="caution">
    <text evidence="2">The sequence shown here is derived from an EMBL/GenBank/DDBJ whole genome shotgun (WGS) entry which is preliminary data.</text>
</comment>
<organism evidence="2 3">
    <name type="scientific">Xenoophorus captivus</name>
    <dbReference type="NCBI Taxonomy" id="1517983"/>
    <lineage>
        <taxon>Eukaryota</taxon>
        <taxon>Metazoa</taxon>
        <taxon>Chordata</taxon>
        <taxon>Craniata</taxon>
        <taxon>Vertebrata</taxon>
        <taxon>Euteleostomi</taxon>
        <taxon>Actinopterygii</taxon>
        <taxon>Neopterygii</taxon>
        <taxon>Teleostei</taxon>
        <taxon>Neoteleostei</taxon>
        <taxon>Acanthomorphata</taxon>
        <taxon>Ovalentaria</taxon>
        <taxon>Atherinomorphae</taxon>
        <taxon>Cyprinodontiformes</taxon>
        <taxon>Goodeidae</taxon>
        <taxon>Xenoophorus</taxon>
    </lineage>
</organism>
<keyword evidence="3" id="KW-1185">Reference proteome</keyword>